<dbReference type="SUPFAM" id="SSF52540">
    <property type="entry name" value="P-loop containing nucleoside triphosphate hydrolases"/>
    <property type="match status" value="1"/>
</dbReference>
<dbReference type="InterPro" id="IPR041664">
    <property type="entry name" value="AAA_16"/>
</dbReference>
<evidence type="ECO:0000313" key="6">
    <source>
        <dbReference type="Proteomes" id="UP001501237"/>
    </source>
</evidence>
<accession>A0ABP6QA46</accession>
<evidence type="ECO:0000313" key="5">
    <source>
        <dbReference type="EMBL" id="GAA3214939.1"/>
    </source>
</evidence>
<comment type="caution">
    <text evidence="5">The sequence shown here is derived from an EMBL/GenBank/DDBJ whole genome shotgun (WGS) entry which is preliminary data.</text>
</comment>
<feature type="domain" description="Orc1-like AAA ATPase" evidence="4">
    <location>
        <begin position="4"/>
        <end position="177"/>
    </location>
</feature>
<protein>
    <submittedName>
        <fullName evidence="5">Helix-turn-helix transcriptional regulator</fullName>
    </submittedName>
</protein>
<dbReference type="Pfam" id="PF13191">
    <property type="entry name" value="AAA_16"/>
    <property type="match status" value="1"/>
</dbReference>
<dbReference type="RefSeq" id="WP_344829409.1">
    <property type="nucleotide sequence ID" value="NZ_BAAAUV010000008.1"/>
</dbReference>
<dbReference type="EMBL" id="BAAAUV010000008">
    <property type="protein sequence ID" value="GAA3214939.1"/>
    <property type="molecule type" value="Genomic_DNA"/>
</dbReference>
<dbReference type="Proteomes" id="UP001501237">
    <property type="component" value="Unassembled WGS sequence"/>
</dbReference>
<gene>
    <name evidence="5" type="ORF">GCM10010468_36020</name>
</gene>
<dbReference type="PANTHER" id="PTHR16305:SF35">
    <property type="entry name" value="TRANSCRIPTIONAL ACTIVATOR DOMAIN"/>
    <property type="match status" value="1"/>
</dbReference>
<evidence type="ECO:0000259" key="4">
    <source>
        <dbReference type="Pfam" id="PF13191"/>
    </source>
</evidence>
<feature type="region of interest" description="Disordered" evidence="3">
    <location>
        <begin position="101"/>
        <end position="120"/>
    </location>
</feature>
<keyword evidence="2" id="KW-0067">ATP-binding</keyword>
<reference evidence="6" key="1">
    <citation type="journal article" date="2019" name="Int. J. Syst. Evol. Microbiol.">
        <title>The Global Catalogue of Microorganisms (GCM) 10K type strain sequencing project: providing services to taxonomists for standard genome sequencing and annotation.</title>
        <authorList>
            <consortium name="The Broad Institute Genomics Platform"/>
            <consortium name="The Broad Institute Genome Sequencing Center for Infectious Disease"/>
            <person name="Wu L."/>
            <person name="Ma J."/>
        </authorList>
    </citation>
    <scope>NUCLEOTIDE SEQUENCE [LARGE SCALE GENOMIC DNA]</scope>
    <source>
        <strain evidence="6">JCM 9377</strain>
    </source>
</reference>
<name>A0ABP6QA46_9ACTN</name>
<dbReference type="PANTHER" id="PTHR16305">
    <property type="entry name" value="TESTICULAR SOLUBLE ADENYLYL CYCLASE"/>
    <property type="match status" value="1"/>
</dbReference>
<evidence type="ECO:0000256" key="2">
    <source>
        <dbReference type="ARBA" id="ARBA00022840"/>
    </source>
</evidence>
<organism evidence="5 6">
    <name type="scientific">Actinocorallia longicatena</name>
    <dbReference type="NCBI Taxonomy" id="111803"/>
    <lineage>
        <taxon>Bacteria</taxon>
        <taxon>Bacillati</taxon>
        <taxon>Actinomycetota</taxon>
        <taxon>Actinomycetes</taxon>
        <taxon>Streptosporangiales</taxon>
        <taxon>Thermomonosporaceae</taxon>
        <taxon>Actinocorallia</taxon>
    </lineage>
</organism>
<keyword evidence="6" id="KW-1185">Reference proteome</keyword>
<evidence type="ECO:0000256" key="3">
    <source>
        <dbReference type="SAM" id="MobiDB-lite"/>
    </source>
</evidence>
<proteinExistence type="predicted"/>
<dbReference type="InterPro" id="IPR027417">
    <property type="entry name" value="P-loop_NTPase"/>
</dbReference>
<evidence type="ECO:0000256" key="1">
    <source>
        <dbReference type="ARBA" id="ARBA00022741"/>
    </source>
</evidence>
<sequence length="1030" mass="111376">MDGLIGREHPAGVLNGEIERAVTSHGGLVLVTGEAGIGKSALVAAGAETARARGALVLNGACWDSDSAPGYWPWTQIVRALRRHSEVAEWTRPLDVLLGEASSAGPQGGETRGTEPPGADETDAFRLFDAVATVLVGASQERPVVVVLEDLHWADAASLRLLEFAAQHTWFERLLLIGTYRDVEVDEATHPLAPLMAPLVAKATTLTLTGLDEAGVEALISRTSGLRPERSQVTEVLRHTGGNPFFVEQTARLWRSGGSVSSVAPGVREAVRHRLSLLPAPVVELLTHAAVLGRRFHRRALAACAGLPDEQAGRRIERAVIARLVTSEGEGRFAFAHDLVRETLYDEADVRRLHAGVVRALDSSPEAAALVLPADLARHAHLAGTELPAARRVEIMRAASDDALTRIATDEAAAHLRRACEAVEDPAQHVILALDLGRTLHHMGGNRAEMWQVLENGAALARDLGDPVLLARAALILLPVEGDPAHQALKRRLLREAYGAMIGEEPGERPDGRLADELTAHIAVRARDGDDDEALAFSLWARHDTIWGLGTARERVALTGEMMDVARRRGDHDTEQFACSLRWVALLELGDPRFIGQWESFLGLAARLGTPRFVAAAMVDRAIIEQMRGAFAEAEALLERAVGEEHDHDHVSEFGYMERHLEWMTLLPQGKTTALEEVRRRAVAEGHPQTGLIEGINALQRGDVETALRHRDDGPYPRIYAPLALRFQAELAAATGDRELAGRVRSELAPHSGEWLVSLYGCDISGPVDLWLAVLDAAERCWPEAIRGFRAAAASADRLGARVWSVEARHRLARALAEAGDPEAGPVAAEAEKEAAELGMRHLAPRERESAGFRREGAVWALVFAGRETHMPDAKGLHDLHTLLRRPGAEIRAVELLDPAAGPELAAARGLGGDPVLVAEAKAASRRRLEELDGLIDDAAALGDTARAARLDSERGALLAELRTAVGLAGRDRRLGDEAERARKTVTARIRDTLRKLDAAHPELAGHLRASVSTGAVCSYRPDRETAWHL</sequence>
<keyword evidence="1" id="KW-0547">Nucleotide-binding</keyword>